<reference evidence="4" key="1">
    <citation type="submission" date="2016-07" db="EMBL/GenBank/DDBJ databases">
        <title>Frankia sp. NRRL B-16219 Genome sequencing.</title>
        <authorList>
            <person name="Ghodhbane-Gtari F."/>
            <person name="Swanson E."/>
            <person name="Gueddou A."/>
            <person name="Louati M."/>
            <person name="Nouioui I."/>
            <person name="Hezbri K."/>
            <person name="Abebe-Akele F."/>
            <person name="Simpson S."/>
            <person name="Morris K."/>
            <person name="Thomas K."/>
            <person name="Gtari M."/>
            <person name="Tisa L.S."/>
        </authorList>
    </citation>
    <scope>NUCLEOTIDE SEQUENCE [LARGE SCALE GENOMIC DNA]</scope>
    <source>
        <strain evidence="4">NRRL B-16219</strain>
    </source>
</reference>
<dbReference type="GO" id="GO:0048038">
    <property type="term" value="F:quinone binding"/>
    <property type="evidence" value="ECO:0007669"/>
    <property type="project" value="TreeGrafter"/>
</dbReference>
<evidence type="ECO:0000256" key="2">
    <source>
        <dbReference type="ARBA" id="ARBA00023002"/>
    </source>
</evidence>
<dbReference type="PROSITE" id="PS00061">
    <property type="entry name" value="ADH_SHORT"/>
    <property type="match status" value="1"/>
</dbReference>
<gene>
    <name evidence="3" type="ORF">BBK14_15535</name>
</gene>
<organism evidence="3 4">
    <name type="scientific">Parafrankia soli</name>
    <dbReference type="NCBI Taxonomy" id="2599596"/>
    <lineage>
        <taxon>Bacteria</taxon>
        <taxon>Bacillati</taxon>
        <taxon>Actinomycetota</taxon>
        <taxon>Actinomycetes</taxon>
        <taxon>Frankiales</taxon>
        <taxon>Frankiaceae</taxon>
        <taxon>Parafrankia</taxon>
    </lineage>
</organism>
<dbReference type="PRINTS" id="PR00080">
    <property type="entry name" value="SDRFAMILY"/>
</dbReference>
<proteinExistence type="inferred from homology"/>
<dbReference type="Gene3D" id="3.40.50.720">
    <property type="entry name" value="NAD(P)-binding Rossmann-like Domain"/>
    <property type="match status" value="1"/>
</dbReference>
<dbReference type="EMBL" id="MAXA01000136">
    <property type="protein sequence ID" value="OHV34534.1"/>
    <property type="molecule type" value="Genomic_DNA"/>
</dbReference>
<dbReference type="PANTHER" id="PTHR42760:SF133">
    <property type="entry name" value="3-OXOACYL-[ACYL-CARRIER-PROTEIN] REDUCTASE"/>
    <property type="match status" value="1"/>
</dbReference>
<dbReference type="InterPro" id="IPR002347">
    <property type="entry name" value="SDR_fam"/>
</dbReference>
<dbReference type="SUPFAM" id="SSF51735">
    <property type="entry name" value="NAD(P)-binding Rossmann-fold domains"/>
    <property type="match status" value="1"/>
</dbReference>
<dbReference type="Proteomes" id="UP000179769">
    <property type="component" value="Unassembled WGS sequence"/>
</dbReference>
<dbReference type="AlphaFoldDB" id="A0A1S1QQ76"/>
<dbReference type="PRINTS" id="PR00081">
    <property type="entry name" value="GDHRDH"/>
</dbReference>
<sequence length="263" mass="27060">MGRAFDLTGRVAIVTGAGHGIGQGVARVLAAAGAVVVCADVDAGAAGATSEEIAAAGGSAAPAAVDVSRRDQVHDLVRATASEHGRVDVMCNNAGIIIDVPVLDLSEEQLDRVLAVNLKGVLFGCQAAGAVMRSQRAGSIINMASGAFDTAPARLVAYSISKAGVVQITRTLAKELGPDGVRVNAIAPGLVETDITRRHYTAEDGTVDEDKRERFLGRSRDLAPLRRIGTTEDVGHAALYLASEAARFVTGQVLRPNGGVSMP</sequence>
<comment type="caution">
    <text evidence="3">The sequence shown here is derived from an EMBL/GenBank/DDBJ whole genome shotgun (WGS) entry which is preliminary data.</text>
</comment>
<evidence type="ECO:0000313" key="3">
    <source>
        <dbReference type="EMBL" id="OHV34534.1"/>
    </source>
</evidence>
<dbReference type="GO" id="GO:0016616">
    <property type="term" value="F:oxidoreductase activity, acting on the CH-OH group of donors, NAD or NADP as acceptor"/>
    <property type="evidence" value="ECO:0007669"/>
    <property type="project" value="TreeGrafter"/>
</dbReference>
<dbReference type="FunFam" id="3.40.50.720:FF:000084">
    <property type="entry name" value="Short-chain dehydrogenase reductase"/>
    <property type="match status" value="1"/>
</dbReference>
<dbReference type="InterPro" id="IPR020904">
    <property type="entry name" value="Sc_DH/Rdtase_CS"/>
</dbReference>
<dbReference type="InterPro" id="IPR036291">
    <property type="entry name" value="NAD(P)-bd_dom_sf"/>
</dbReference>
<name>A0A1S1QQ76_9ACTN</name>
<keyword evidence="2" id="KW-0560">Oxidoreductase</keyword>
<dbReference type="PANTHER" id="PTHR42760">
    <property type="entry name" value="SHORT-CHAIN DEHYDROGENASES/REDUCTASES FAMILY MEMBER"/>
    <property type="match status" value="1"/>
</dbReference>
<evidence type="ECO:0000256" key="1">
    <source>
        <dbReference type="ARBA" id="ARBA00006484"/>
    </source>
</evidence>
<protein>
    <submittedName>
        <fullName evidence="3">3-oxoacyl-ACP reductase</fullName>
    </submittedName>
</protein>
<dbReference type="NCBIfam" id="NF005559">
    <property type="entry name" value="PRK07231.1"/>
    <property type="match status" value="1"/>
</dbReference>
<accession>A0A1S1QQ76</accession>
<dbReference type="GO" id="GO:0006633">
    <property type="term" value="P:fatty acid biosynthetic process"/>
    <property type="evidence" value="ECO:0007669"/>
    <property type="project" value="TreeGrafter"/>
</dbReference>
<dbReference type="Pfam" id="PF13561">
    <property type="entry name" value="adh_short_C2"/>
    <property type="match status" value="1"/>
</dbReference>
<keyword evidence="4" id="KW-1185">Reference proteome</keyword>
<evidence type="ECO:0000313" key="4">
    <source>
        <dbReference type="Proteomes" id="UP000179769"/>
    </source>
</evidence>
<comment type="similarity">
    <text evidence="1">Belongs to the short-chain dehydrogenases/reductases (SDR) family.</text>
</comment>